<keyword evidence="6" id="KW-1185">Reference proteome</keyword>
<dbReference type="PANTHER" id="PTHR43434">
    <property type="entry name" value="PHOSPHOGLYCOLATE PHOSPHATASE"/>
    <property type="match status" value="1"/>
</dbReference>
<dbReference type="SUPFAM" id="SSF56784">
    <property type="entry name" value="HAD-like"/>
    <property type="match status" value="1"/>
</dbReference>
<dbReference type="NCBIfam" id="TIGR01549">
    <property type="entry name" value="HAD-SF-IA-v1"/>
    <property type="match status" value="1"/>
</dbReference>
<gene>
    <name evidence="5" type="ORF">GCM10011613_17730</name>
</gene>
<dbReference type="RefSeq" id="WP_189417645.1">
    <property type="nucleotide sequence ID" value="NZ_BMYZ01000001.1"/>
</dbReference>
<organism evidence="5 6">
    <name type="scientific">Cellvibrio zantedeschiae</name>
    <dbReference type="NCBI Taxonomy" id="1237077"/>
    <lineage>
        <taxon>Bacteria</taxon>
        <taxon>Pseudomonadati</taxon>
        <taxon>Pseudomonadota</taxon>
        <taxon>Gammaproteobacteria</taxon>
        <taxon>Cellvibrionales</taxon>
        <taxon>Cellvibrionaceae</taxon>
        <taxon>Cellvibrio</taxon>
    </lineage>
</organism>
<dbReference type="Gene3D" id="3.40.50.1000">
    <property type="entry name" value="HAD superfamily/HAD-like"/>
    <property type="match status" value="1"/>
</dbReference>
<protein>
    <submittedName>
        <fullName evidence="5">Phosphoglycolate phosphatase</fullName>
    </submittedName>
</protein>
<dbReference type="InterPro" id="IPR041492">
    <property type="entry name" value="HAD_2"/>
</dbReference>
<dbReference type="InterPro" id="IPR023214">
    <property type="entry name" value="HAD_sf"/>
</dbReference>
<dbReference type="EMBL" id="BMYZ01000001">
    <property type="protein sequence ID" value="GGY73128.1"/>
    <property type="molecule type" value="Genomic_DNA"/>
</dbReference>
<dbReference type="PANTHER" id="PTHR43434:SF23">
    <property type="entry name" value="PHOSPHOGLYCOLATE PHOSPHATASE"/>
    <property type="match status" value="1"/>
</dbReference>
<dbReference type="SFLD" id="SFLDG01135">
    <property type="entry name" value="C1.5.6:_HAD__Beta-PGM__Phospha"/>
    <property type="match status" value="1"/>
</dbReference>
<evidence type="ECO:0000256" key="2">
    <source>
        <dbReference type="ARBA" id="ARBA00022801"/>
    </source>
</evidence>
<evidence type="ECO:0000256" key="3">
    <source>
        <dbReference type="ARBA" id="ARBA00022842"/>
    </source>
</evidence>
<comment type="caution">
    <text evidence="5">The sequence shown here is derived from an EMBL/GenBank/DDBJ whole genome shotgun (WGS) entry which is preliminary data.</text>
</comment>
<name>A0ABQ3AZX3_9GAMM</name>
<dbReference type="PRINTS" id="PR00413">
    <property type="entry name" value="HADHALOGNASE"/>
</dbReference>
<dbReference type="InterPro" id="IPR036412">
    <property type="entry name" value="HAD-like_sf"/>
</dbReference>
<dbReference type="InterPro" id="IPR006439">
    <property type="entry name" value="HAD-SF_hydro_IA"/>
</dbReference>
<evidence type="ECO:0000313" key="6">
    <source>
        <dbReference type="Proteomes" id="UP000619761"/>
    </source>
</evidence>
<dbReference type="Gene3D" id="1.10.150.240">
    <property type="entry name" value="Putative phosphatase, domain 2"/>
    <property type="match status" value="1"/>
</dbReference>
<keyword evidence="2" id="KW-0378">Hydrolase</keyword>
<proteinExistence type="predicted"/>
<dbReference type="InterPro" id="IPR050155">
    <property type="entry name" value="HAD-like_hydrolase_sf"/>
</dbReference>
<dbReference type="Proteomes" id="UP000619761">
    <property type="component" value="Unassembled WGS sequence"/>
</dbReference>
<keyword evidence="3" id="KW-0460">Magnesium</keyword>
<dbReference type="NCBIfam" id="TIGR01509">
    <property type="entry name" value="HAD-SF-IA-v3"/>
    <property type="match status" value="1"/>
</dbReference>
<evidence type="ECO:0000256" key="4">
    <source>
        <dbReference type="ARBA" id="ARBA00023277"/>
    </source>
</evidence>
<evidence type="ECO:0000256" key="1">
    <source>
        <dbReference type="ARBA" id="ARBA00022723"/>
    </source>
</evidence>
<dbReference type="SFLD" id="SFLDS00003">
    <property type="entry name" value="Haloacid_Dehalogenase"/>
    <property type="match status" value="1"/>
</dbReference>
<keyword evidence="4" id="KW-0119">Carbohydrate metabolism</keyword>
<dbReference type="SFLD" id="SFLDG01129">
    <property type="entry name" value="C1.5:_HAD__Beta-PGM__Phosphata"/>
    <property type="match status" value="1"/>
</dbReference>
<reference evidence="6" key="1">
    <citation type="journal article" date="2019" name="Int. J. Syst. Evol. Microbiol.">
        <title>The Global Catalogue of Microorganisms (GCM) 10K type strain sequencing project: providing services to taxonomists for standard genome sequencing and annotation.</title>
        <authorList>
            <consortium name="The Broad Institute Genomics Platform"/>
            <consortium name="The Broad Institute Genome Sequencing Center for Infectious Disease"/>
            <person name="Wu L."/>
            <person name="Ma J."/>
        </authorList>
    </citation>
    <scope>NUCLEOTIDE SEQUENCE [LARGE SCALE GENOMIC DNA]</scope>
    <source>
        <strain evidence="6">KCTC 32239</strain>
    </source>
</reference>
<evidence type="ECO:0000313" key="5">
    <source>
        <dbReference type="EMBL" id="GGY73128.1"/>
    </source>
</evidence>
<keyword evidence="1" id="KW-0479">Metal-binding</keyword>
<dbReference type="InterPro" id="IPR023198">
    <property type="entry name" value="PGP-like_dom2"/>
</dbReference>
<dbReference type="Pfam" id="PF13419">
    <property type="entry name" value="HAD_2"/>
    <property type="match status" value="1"/>
</dbReference>
<sequence>MQNQKKIRAVMFDLDGTLLDTAPDFVAVVNKLLQENGRDELPHEMIRACVSNGSKALVMMAFAIEEAHETFQPLRARLLELYTQHIAVFTKPFPGVQDLLNNLAKHNIPWGIATNKPAAYTVPLMEQLNMQPAPAIVICPDHVQDSKPHPESLFLAARELGCTPEEIIYVGDHERDIQCGKRAGSLTIAAAFGYVGNEDIDSWQADYRVEHAEEIWPIVEKYL</sequence>
<accession>A0ABQ3AZX3</accession>